<feature type="chain" id="PRO_5026815351" description="Cobalamin biosynthesis protein CbiN" evidence="2">
    <location>
        <begin position="31"/>
        <end position="186"/>
    </location>
</feature>
<gene>
    <name evidence="3" type="ORF">F7731_14705</name>
</gene>
<comment type="caution">
    <text evidence="3">The sequence shown here is derived from an EMBL/GenBank/DDBJ whole genome shotgun (WGS) entry which is preliminary data.</text>
</comment>
<sequence length="186" mass="21041">MLCNKSRGLFCLTGILIILMFVNPSSIAMACDCNIPKNANEALEKAAAVFRGEVLQLTEEKINGESYSVALISVSEIWKGIEESQVRVYTEKGSSCQFDFEVGKEYLLYSYEYNGMLKVINCSRCAEVKYANQDLLELGKGKEPVNTVQLEEDLKSNKLFNQTSILLLLLIIVFVTVYLWRKKIKK</sequence>
<dbReference type="OrthoDB" id="8221747at2"/>
<evidence type="ECO:0008006" key="5">
    <source>
        <dbReference type="Google" id="ProtNLM"/>
    </source>
</evidence>
<protein>
    <recommendedName>
        <fullName evidence="5">Cobalamin biosynthesis protein CbiN</fullName>
    </recommendedName>
</protein>
<keyword evidence="2" id="KW-0732">Signal</keyword>
<dbReference type="EMBL" id="WBOS01000006">
    <property type="protein sequence ID" value="KAB2334462.1"/>
    <property type="molecule type" value="Genomic_DNA"/>
</dbReference>
<keyword evidence="4" id="KW-1185">Reference proteome</keyword>
<evidence type="ECO:0000256" key="2">
    <source>
        <dbReference type="SAM" id="SignalP"/>
    </source>
</evidence>
<dbReference type="Proteomes" id="UP000481030">
    <property type="component" value="Unassembled WGS sequence"/>
</dbReference>
<feature type="transmembrane region" description="Helical" evidence="1">
    <location>
        <begin position="159"/>
        <end position="180"/>
    </location>
</feature>
<proteinExistence type="predicted"/>
<reference evidence="3 4" key="1">
    <citation type="journal article" date="2016" name="Antonie Van Leeuwenhoek">
        <title>Bacillus depressus sp. nov., isolated from soil of a sunflower field.</title>
        <authorList>
            <person name="Wei X."/>
            <person name="Xin D."/>
            <person name="Xin Y."/>
            <person name="Zhang H."/>
            <person name="Wang T."/>
            <person name="Zhang J."/>
        </authorList>
    </citation>
    <scope>NUCLEOTIDE SEQUENCE [LARGE SCALE GENOMIC DNA]</scope>
    <source>
        <strain evidence="3 4">BZ1</strain>
    </source>
</reference>
<name>A0A6L3V4S9_9BACI</name>
<evidence type="ECO:0000313" key="4">
    <source>
        <dbReference type="Proteomes" id="UP000481030"/>
    </source>
</evidence>
<dbReference type="PROSITE" id="PS51257">
    <property type="entry name" value="PROKAR_LIPOPROTEIN"/>
    <property type="match status" value="1"/>
</dbReference>
<keyword evidence="1" id="KW-0812">Transmembrane</keyword>
<evidence type="ECO:0000256" key="1">
    <source>
        <dbReference type="SAM" id="Phobius"/>
    </source>
</evidence>
<dbReference type="SUPFAM" id="SSF50242">
    <property type="entry name" value="TIMP-like"/>
    <property type="match status" value="1"/>
</dbReference>
<dbReference type="AlphaFoldDB" id="A0A6L3V4S9"/>
<accession>A0A6L3V4S9</accession>
<keyword evidence="1" id="KW-0472">Membrane</keyword>
<organism evidence="3 4">
    <name type="scientific">Cytobacillus depressus</name>
    <dbReference type="NCBI Taxonomy" id="1602942"/>
    <lineage>
        <taxon>Bacteria</taxon>
        <taxon>Bacillati</taxon>
        <taxon>Bacillota</taxon>
        <taxon>Bacilli</taxon>
        <taxon>Bacillales</taxon>
        <taxon>Bacillaceae</taxon>
        <taxon>Cytobacillus</taxon>
    </lineage>
</organism>
<dbReference type="Gene3D" id="2.40.50.120">
    <property type="match status" value="1"/>
</dbReference>
<feature type="signal peptide" evidence="2">
    <location>
        <begin position="1"/>
        <end position="30"/>
    </location>
</feature>
<keyword evidence="1" id="KW-1133">Transmembrane helix</keyword>
<dbReference type="InterPro" id="IPR008993">
    <property type="entry name" value="TIMP-like_OB-fold"/>
</dbReference>
<evidence type="ECO:0000313" key="3">
    <source>
        <dbReference type="EMBL" id="KAB2334462.1"/>
    </source>
</evidence>
<dbReference type="RefSeq" id="WP_151535536.1">
    <property type="nucleotide sequence ID" value="NZ_WBOS01000006.1"/>
</dbReference>